<dbReference type="GO" id="GO:0005876">
    <property type="term" value="C:spindle microtubule"/>
    <property type="evidence" value="ECO:0007669"/>
    <property type="project" value="InterPro"/>
</dbReference>
<evidence type="ECO:0000256" key="11">
    <source>
        <dbReference type="ARBA" id="ARBA00022838"/>
    </source>
</evidence>
<evidence type="ECO:0000256" key="1">
    <source>
        <dbReference type="ARBA" id="ARBA00004123"/>
    </source>
</evidence>
<evidence type="ECO:0000256" key="5">
    <source>
        <dbReference type="ARBA" id="ARBA00016329"/>
    </source>
</evidence>
<evidence type="ECO:0000256" key="10">
    <source>
        <dbReference type="ARBA" id="ARBA00022829"/>
    </source>
</evidence>
<sequence length="235" mass="26928">MYSTKSRRATEVPNSFAIQFKTSAFFCPYLREADPGGLGACPQKKVYIRSTRLRGGDMLGRLDELGSVFPSRVYVMNHPHNQSLENSVASLGSTLSLLRSTNENLENGVRDFARLKTNLKTNKVFDIVTETDINNAKAEIAQETEPQIQVLLERAEVELQRLERKKRSLTSKAQLQQVRLEQHTNTRRPNTSDQQMAQQLERLKELQQKKDRLQYSLSRLNLKGRKVRMSMAFAK</sequence>
<gene>
    <name evidence="18" type="ORF">TRICI_001336</name>
</gene>
<reference evidence="18" key="1">
    <citation type="journal article" date="2019" name="G3 (Bethesda)">
        <title>Genome Assemblies of Two Rare Opportunistic Yeast Pathogens: Diutina rugosa (syn. Candida rugosa) and Trichomonascus ciferrii (syn. Candida ciferrii).</title>
        <authorList>
            <person name="Mixao V."/>
            <person name="Saus E."/>
            <person name="Hansen A.P."/>
            <person name="Lass-Florl C."/>
            <person name="Gabaldon T."/>
        </authorList>
    </citation>
    <scope>NUCLEOTIDE SEQUENCE</scope>
    <source>
        <strain evidence="18">CBS 4856</strain>
    </source>
</reference>
<evidence type="ECO:0000256" key="6">
    <source>
        <dbReference type="ARBA" id="ARBA00022454"/>
    </source>
</evidence>
<keyword evidence="11" id="KW-0995">Kinetochore</keyword>
<dbReference type="Proteomes" id="UP000761534">
    <property type="component" value="Unassembled WGS sequence"/>
</dbReference>
<evidence type="ECO:0000256" key="4">
    <source>
        <dbReference type="ARBA" id="ARBA00008952"/>
    </source>
</evidence>
<evidence type="ECO:0000256" key="16">
    <source>
        <dbReference type="ARBA" id="ARBA00046633"/>
    </source>
</evidence>
<evidence type="ECO:0000256" key="3">
    <source>
        <dbReference type="ARBA" id="ARBA00004629"/>
    </source>
</evidence>
<keyword evidence="13" id="KW-0539">Nucleus</keyword>
<comment type="subunit">
    <text evidence="16">Component of the DASH complex consisting of ASK1, DAD1, DAD2, DAD3, DAD4, DAM1, DUO1, HSK3, SPC19 and SPC34, with a stoichiometry of one copy of each subunit per complex. Multiple DASH complexes oligomerize to form a ring that encircles spindle microtubules and organizes the rod-like NDC80 complexes of the outer kinetochore. DASH complex oligomerization strengthens microtubule attachments. On cytoplasmic microtubules, DASH complexes appear to form patches instead of rings.</text>
</comment>
<protein>
    <recommendedName>
        <fullName evidence="5">DASH complex subunit SPC19</fullName>
    </recommendedName>
    <alternativeName>
        <fullName evidence="15">Outer kinetochore protein SPC19</fullName>
    </alternativeName>
</protein>
<evidence type="ECO:0000256" key="8">
    <source>
        <dbReference type="ARBA" id="ARBA00022701"/>
    </source>
</evidence>
<feature type="region of interest" description="Disordered" evidence="17">
    <location>
        <begin position="171"/>
        <end position="195"/>
    </location>
</feature>
<dbReference type="AlphaFoldDB" id="A0A642V9L8"/>
<dbReference type="OrthoDB" id="3361333at2759"/>
<accession>A0A642V9L8</accession>
<dbReference type="EMBL" id="SWFS01000097">
    <property type="protein sequence ID" value="KAA8916473.1"/>
    <property type="molecule type" value="Genomic_DNA"/>
</dbReference>
<keyword evidence="9" id="KW-0131">Cell cycle</keyword>
<evidence type="ECO:0000256" key="2">
    <source>
        <dbReference type="ARBA" id="ARBA00004186"/>
    </source>
</evidence>
<keyword evidence="8" id="KW-0493">Microtubule</keyword>
<evidence type="ECO:0000256" key="9">
    <source>
        <dbReference type="ARBA" id="ARBA00022776"/>
    </source>
</evidence>
<evidence type="ECO:0000256" key="15">
    <source>
        <dbReference type="ARBA" id="ARBA00032583"/>
    </source>
</evidence>
<evidence type="ECO:0000256" key="17">
    <source>
        <dbReference type="SAM" id="MobiDB-lite"/>
    </source>
</evidence>
<keyword evidence="14" id="KW-0137">Centromere</keyword>
<dbReference type="VEuPathDB" id="FungiDB:TRICI_001336"/>
<comment type="similarity">
    <text evidence="4">Belongs to the DASH complex SPC19 family.</text>
</comment>
<dbReference type="PANTHER" id="PTHR28262:SF1">
    <property type="entry name" value="DASH COMPLEX SUBUNIT SPC19"/>
    <property type="match status" value="1"/>
</dbReference>
<keyword evidence="9" id="KW-0132">Cell division</keyword>
<keyword evidence="6" id="KW-0158">Chromosome</keyword>
<keyword evidence="7" id="KW-0963">Cytoplasm</keyword>
<dbReference type="GO" id="GO:0042729">
    <property type="term" value="C:DASH complex"/>
    <property type="evidence" value="ECO:0007669"/>
    <property type="project" value="InterPro"/>
</dbReference>
<comment type="subcellular location">
    <subcellularLocation>
        <location evidence="3">Chromosome</location>
        <location evidence="3">Centromere</location>
        <location evidence="3">Kinetochore</location>
    </subcellularLocation>
    <subcellularLocation>
        <location evidence="2">Cytoplasm</location>
        <location evidence="2">Cytoskeleton</location>
        <location evidence="2">Spindle</location>
    </subcellularLocation>
    <subcellularLocation>
        <location evidence="1">Nucleus</location>
    </subcellularLocation>
</comment>
<comment type="caution">
    <text evidence="18">The sequence shown here is derived from an EMBL/GenBank/DDBJ whole genome shotgun (WGS) entry which is preliminary data.</text>
</comment>
<evidence type="ECO:0000256" key="14">
    <source>
        <dbReference type="ARBA" id="ARBA00023328"/>
    </source>
</evidence>
<dbReference type="Pfam" id="PF08287">
    <property type="entry name" value="DASH_Spc19"/>
    <property type="match status" value="1"/>
</dbReference>
<evidence type="ECO:0000313" key="18">
    <source>
        <dbReference type="EMBL" id="KAA8916473.1"/>
    </source>
</evidence>
<evidence type="ECO:0000256" key="13">
    <source>
        <dbReference type="ARBA" id="ARBA00023242"/>
    </source>
</evidence>
<organism evidence="18 19">
    <name type="scientific">Trichomonascus ciferrii</name>
    <dbReference type="NCBI Taxonomy" id="44093"/>
    <lineage>
        <taxon>Eukaryota</taxon>
        <taxon>Fungi</taxon>
        <taxon>Dikarya</taxon>
        <taxon>Ascomycota</taxon>
        <taxon>Saccharomycotina</taxon>
        <taxon>Dipodascomycetes</taxon>
        <taxon>Dipodascales</taxon>
        <taxon>Trichomonascaceae</taxon>
        <taxon>Trichomonascus</taxon>
        <taxon>Trichomonascus ciferrii complex</taxon>
    </lineage>
</organism>
<evidence type="ECO:0000313" key="19">
    <source>
        <dbReference type="Proteomes" id="UP000761534"/>
    </source>
</evidence>
<evidence type="ECO:0000256" key="7">
    <source>
        <dbReference type="ARBA" id="ARBA00022490"/>
    </source>
</evidence>
<dbReference type="GO" id="GO:0008608">
    <property type="term" value="P:attachment of spindle microtubules to kinetochore"/>
    <property type="evidence" value="ECO:0007669"/>
    <property type="project" value="InterPro"/>
</dbReference>
<evidence type="ECO:0000256" key="12">
    <source>
        <dbReference type="ARBA" id="ARBA00023212"/>
    </source>
</evidence>
<dbReference type="InterPro" id="IPR013251">
    <property type="entry name" value="DASH_Spc19"/>
</dbReference>
<keyword evidence="12" id="KW-0206">Cytoskeleton</keyword>
<name>A0A642V9L8_9ASCO</name>
<keyword evidence="19" id="KW-1185">Reference proteome</keyword>
<dbReference type="PANTHER" id="PTHR28262">
    <property type="entry name" value="DASH COMPLEX SUBUNIT SPC19"/>
    <property type="match status" value="1"/>
</dbReference>
<proteinExistence type="inferred from homology"/>
<keyword evidence="10" id="KW-0159">Chromosome partition</keyword>
<keyword evidence="9" id="KW-0498">Mitosis</keyword>